<dbReference type="EMBL" id="CALNXK010000040">
    <property type="protein sequence ID" value="CAH3124778.1"/>
    <property type="molecule type" value="Genomic_DNA"/>
</dbReference>
<feature type="compositionally biased region" description="Basic and acidic residues" evidence="1">
    <location>
        <begin position="127"/>
        <end position="153"/>
    </location>
</feature>
<evidence type="ECO:0008006" key="4">
    <source>
        <dbReference type="Google" id="ProtNLM"/>
    </source>
</evidence>
<dbReference type="PANTHER" id="PTHR33309">
    <property type="entry name" value="KERATIN, ULTRA HIGH-SULFUR MATRIX PROTEIN-LIKE"/>
    <property type="match status" value="1"/>
</dbReference>
<sequence length="228" mass="26472">MAASDDQVQKSKPMEWSEEHDVLFLREMLARNVFGTKKGSPARGLAWEAIVDSLNEIHSPKFQLKDKKVVRERWNLLRRKFSKKMSEEEKASGISVEELTEKESLIEELVEREDTILAKAESTSKQQLKDNETAEDIRKKAMESLKETKKRNSDQGGASPKRRKSRRAEPLVDFLREKAAADREIRQQELRAKQQEQESQQQMMQAIMLQQQQMNTAFLSVVKKLLDK</sequence>
<evidence type="ECO:0000313" key="2">
    <source>
        <dbReference type="EMBL" id="CAH3124778.1"/>
    </source>
</evidence>
<organism evidence="2 3">
    <name type="scientific">Porites lobata</name>
    <dbReference type="NCBI Taxonomy" id="104759"/>
    <lineage>
        <taxon>Eukaryota</taxon>
        <taxon>Metazoa</taxon>
        <taxon>Cnidaria</taxon>
        <taxon>Anthozoa</taxon>
        <taxon>Hexacorallia</taxon>
        <taxon>Scleractinia</taxon>
        <taxon>Fungiina</taxon>
        <taxon>Poritidae</taxon>
        <taxon>Porites</taxon>
    </lineage>
</organism>
<reference evidence="2 3" key="1">
    <citation type="submission" date="2022-05" db="EMBL/GenBank/DDBJ databases">
        <authorList>
            <consortium name="Genoscope - CEA"/>
            <person name="William W."/>
        </authorList>
    </citation>
    <scope>NUCLEOTIDE SEQUENCE [LARGE SCALE GENOMIC DNA]</scope>
</reference>
<evidence type="ECO:0000313" key="3">
    <source>
        <dbReference type="Proteomes" id="UP001159405"/>
    </source>
</evidence>
<name>A0ABN8P0M2_9CNID</name>
<dbReference type="PANTHER" id="PTHR33309:SF1">
    <property type="entry name" value="MYB_SANT-LIKE DNA-BINDING DOMAIN-CONTAINING PROTEIN"/>
    <property type="match status" value="1"/>
</dbReference>
<proteinExistence type="predicted"/>
<accession>A0ABN8P0M2</accession>
<protein>
    <recommendedName>
        <fullName evidence="4">Regulatory protein zeste</fullName>
    </recommendedName>
</protein>
<gene>
    <name evidence="2" type="ORF">PLOB_00031380</name>
</gene>
<comment type="caution">
    <text evidence="2">The sequence shown here is derived from an EMBL/GenBank/DDBJ whole genome shotgun (WGS) entry which is preliminary data.</text>
</comment>
<dbReference type="Proteomes" id="UP001159405">
    <property type="component" value="Unassembled WGS sequence"/>
</dbReference>
<feature type="region of interest" description="Disordered" evidence="1">
    <location>
        <begin position="121"/>
        <end position="173"/>
    </location>
</feature>
<keyword evidence="3" id="KW-1185">Reference proteome</keyword>
<evidence type="ECO:0000256" key="1">
    <source>
        <dbReference type="SAM" id="MobiDB-lite"/>
    </source>
</evidence>